<organism evidence="1 2">
    <name type="scientific">Dactylonectria macrodidyma</name>
    <dbReference type="NCBI Taxonomy" id="307937"/>
    <lineage>
        <taxon>Eukaryota</taxon>
        <taxon>Fungi</taxon>
        <taxon>Dikarya</taxon>
        <taxon>Ascomycota</taxon>
        <taxon>Pezizomycotina</taxon>
        <taxon>Sordariomycetes</taxon>
        <taxon>Hypocreomycetidae</taxon>
        <taxon>Hypocreales</taxon>
        <taxon>Nectriaceae</taxon>
        <taxon>Dactylonectria</taxon>
    </lineage>
</organism>
<proteinExistence type="predicted"/>
<keyword evidence="2" id="KW-1185">Reference proteome</keyword>
<feature type="non-terminal residue" evidence="1">
    <location>
        <position position="59"/>
    </location>
</feature>
<protein>
    <submittedName>
        <fullName evidence="1">Uncharacterized protein</fullName>
    </submittedName>
</protein>
<accession>A0A9P9IX75</accession>
<gene>
    <name evidence="1" type="ORF">EDB81DRAFT_802856</name>
</gene>
<dbReference type="EMBL" id="JAGMUV010000014">
    <property type="protein sequence ID" value="KAH7133954.1"/>
    <property type="molecule type" value="Genomic_DNA"/>
</dbReference>
<evidence type="ECO:0000313" key="1">
    <source>
        <dbReference type="EMBL" id="KAH7133954.1"/>
    </source>
</evidence>
<sequence length="59" mass="6213">MLPEVVVTTLFPARGIPTPRRGPCCVGAVGNVLMMITANLASFGVVLDGVQTILYSTQH</sequence>
<name>A0A9P9IX75_9HYPO</name>
<evidence type="ECO:0000313" key="2">
    <source>
        <dbReference type="Proteomes" id="UP000738349"/>
    </source>
</evidence>
<comment type="caution">
    <text evidence="1">The sequence shown here is derived from an EMBL/GenBank/DDBJ whole genome shotgun (WGS) entry which is preliminary data.</text>
</comment>
<reference evidence="1" key="1">
    <citation type="journal article" date="2021" name="Nat. Commun.">
        <title>Genetic determinants of endophytism in the Arabidopsis root mycobiome.</title>
        <authorList>
            <person name="Mesny F."/>
            <person name="Miyauchi S."/>
            <person name="Thiergart T."/>
            <person name="Pickel B."/>
            <person name="Atanasova L."/>
            <person name="Karlsson M."/>
            <person name="Huettel B."/>
            <person name="Barry K.W."/>
            <person name="Haridas S."/>
            <person name="Chen C."/>
            <person name="Bauer D."/>
            <person name="Andreopoulos W."/>
            <person name="Pangilinan J."/>
            <person name="LaButti K."/>
            <person name="Riley R."/>
            <person name="Lipzen A."/>
            <person name="Clum A."/>
            <person name="Drula E."/>
            <person name="Henrissat B."/>
            <person name="Kohler A."/>
            <person name="Grigoriev I.V."/>
            <person name="Martin F.M."/>
            <person name="Hacquard S."/>
        </authorList>
    </citation>
    <scope>NUCLEOTIDE SEQUENCE</scope>
    <source>
        <strain evidence="1">MPI-CAGE-AT-0147</strain>
    </source>
</reference>
<dbReference type="AlphaFoldDB" id="A0A9P9IX75"/>
<dbReference type="Proteomes" id="UP000738349">
    <property type="component" value="Unassembled WGS sequence"/>
</dbReference>
<dbReference type="OrthoDB" id="420606at2759"/>